<evidence type="ECO:0000256" key="1">
    <source>
        <dbReference type="ARBA" id="ARBA00023002"/>
    </source>
</evidence>
<evidence type="ECO:0000313" key="2">
    <source>
        <dbReference type="EMBL" id="PCK23118.1"/>
    </source>
</evidence>
<comment type="caution">
    <text evidence="2">The sequence shown here is derived from an EMBL/GenBank/DDBJ whole genome shotgun (WGS) entry which is preliminary data.</text>
</comment>
<dbReference type="SUPFAM" id="SSF56176">
    <property type="entry name" value="FAD-binding/transporter-associated domain-like"/>
    <property type="match status" value="1"/>
</dbReference>
<keyword evidence="1" id="KW-0560">Oxidoreductase</keyword>
<dbReference type="InterPro" id="IPR036318">
    <property type="entry name" value="FAD-bd_PCMH-like_sf"/>
</dbReference>
<dbReference type="InterPro" id="IPR016167">
    <property type="entry name" value="FAD-bd_PCMH_sub1"/>
</dbReference>
<dbReference type="AlphaFoldDB" id="A0A2A5J0K4"/>
<protein>
    <submittedName>
        <fullName evidence="2">FAD-binding oxidoreductase</fullName>
    </submittedName>
</protein>
<organism evidence="2 3">
    <name type="scientific">Rhodococcus qingshengii</name>
    <dbReference type="NCBI Taxonomy" id="334542"/>
    <lineage>
        <taxon>Bacteria</taxon>
        <taxon>Bacillati</taxon>
        <taxon>Actinomycetota</taxon>
        <taxon>Actinomycetes</taxon>
        <taxon>Mycobacteriales</taxon>
        <taxon>Nocardiaceae</taxon>
        <taxon>Rhodococcus</taxon>
        <taxon>Rhodococcus erythropolis group</taxon>
    </lineage>
</organism>
<proteinExistence type="predicted"/>
<dbReference type="Proteomes" id="UP000230886">
    <property type="component" value="Unassembled WGS sequence"/>
</dbReference>
<evidence type="ECO:0000313" key="3">
    <source>
        <dbReference type="Proteomes" id="UP000230886"/>
    </source>
</evidence>
<dbReference type="EMBL" id="NOVD01000057">
    <property type="protein sequence ID" value="PCK23118.1"/>
    <property type="molecule type" value="Genomic_DNA"/>
</dbReference>
<accession>A0A2A5J0K4</accession>
<dbReference type="GO" id="GO:0050660">
    <property type="term" value="F:flavin adenine dinucleotide binding"/>
    <property type="evidence" value="ECO:0007669"/>
    <property type="project" value="InterPro"/>
</dbReference>
<sequence length="67" mass="7096">MVNVDALNTLAQRLSPGAMITDPDLLQSYRQDWSFDPAAGTPVAVVRASTTAEAVRRTASEAATCSE</sequence>
<name>A0A2A5J0K4_RHOSG</name>
<dbReference type="GO" id="GO:0016491">
    <property type="term" value="F:oxidoreductase activity"/>
    <property type="evidence" value="ECO:0007669"/>
    <property type="project" value="UniProtKB-KW"/>
</dbReference>
<gene>
    <name evidence="2" type="ORF">CHR55_30900</name>
</gene>
<dbReference type="Gene3D" id="3.30.43.10">
    <property type="entry name" value="Uridine Diphospho-n-acetylenolpyruvylglucosamine Reductase, domain 2"/>
    <property type="match status" value="1"/>
</dbReference>
<reference evidence="2 3" key="1">
    <citation type="submission" date="2017-07" db="EMBL/GenBank/DDBJ databases">
        <title>Draft sequence of Rhodococcus enclensis 23b-28.</title>
        <authorList>
            <person name="Besaury L."/>
            <person name="Sancelme M."/>
            <person name="Amato P."/>
            <person name="Lallement A."/>
            <person name="Delort A.-M."/>
        </authorList>
    </citation>
    <scope>NUCLEOTIDE SEQUENCE [LARGE SCALE GENOMIC DNA]</scope>
    <source>
        <strain evidence="2 3">23b-28</strain>
    </source>
</reference>